<name>A0A2P4XYR9_9STRA</name>
<dbReference type="AlphaFoldDB" id="A0A2P4XYR9"/>
<dbReference type="InterPro" id="IPR013103">
    <property type="entry name" value="RVT_2"/>
</dbReference>
<accession>A0A2P4XYR9</accession>
<evidence type="ECO:0000313" key="4">
    <source>
        <dbReference type="Proteomes" id="UP000237271"/>
    </source>
</evidence>
<reference evidence="3 4" key="1">
    <citation type="journal article" date="2017" name="Genome Biol. Evol.">
        <title>Phytophthora megakarya and P. palmivora, closely related causal agents of cacao black pod rot, underwent increases in genome sizes and gene numbers by different mechanisms.</title>
        <authorList>
            <person name="Ali S.S."/>
            <person name="Shao J."/>
            <person name="Lary D.J."/>
            <person name="Kronmiller B."/>
            <person name="Shen D."/>
            <person name="Strem M.D."/>
            <person name="Amoako-Attah I."/>
            <person name="Akrofi A.Y."/>
            <person name="Begoude B.A."/>
            <person name="Ten Hoopen G.M."/>
            <person name="Coulibaly K."/>
            <person name="Kebe B.I."/>
            <person name="Melnick R.L."/>
            <person name="Guiltinan M.J."/>
            <person name="Tyler B.M."/>
            <person name="Meinhardt L.W."/>
            <person name="Bailey B.A."/>
        </authorList>
    </citation>
    <scope>NUCLEOTIDE SEQUENCE [LARGE SCALE GENOMIC DNA]</scope>
    <source>
        <strain evidence="4">sbr112.9</strain>
    </source>
</reference>
<protein>
    <submittedName>
        <fullName evidence="3">Integrase catalytic core protein</fullName>
    </submittedName>
</protein>
<feature type="region of interest" description="Disordered" evidence="1">
    <location>
        <begin position="1"/>
        <end position="42"/>
    </location>
</feature>
<dbReference type="Proteomes" id="UP000237271">
    <property type="component" value="Unassembled WGS sequence"/>
</dbReference>
<evidence type="ECO:0000256" key="1">
    <source>
        <dbReference type="SAM" id="MobiDB-lite"/>
    </source>
</evidence>
<evidence type="ECO:0000259" key="2">
    <source>
        <dbReference type="Pfam" id="PF07727"/>
    </source>
</evidence>
<feature type="region of interest" description="Disordered" evidence="1">
    <location>
        <begin position="89"/>
        <end position="113"/>
    </location>
</feature>
<feature type="domain" description="Reverse transcriptase Ty1/copia-type" evidence="2">
    <location>
        <begin position="113"/>
        <end position="163"/>
    </location>
</feature>
<organism evidence="3 4">
    <name type="scientific">Phytophthora palmivora</name>
    <dbReference type="NCBI Taxonomy" id="4796"/>
    <lineage>
        <taxon>Eukaryota</taxon>
        <taxon>Sar</taxon>
        <taxon>Stramenopiles</taxon>
        <taxon>Oomycota</taxon>
        <taxon>Peronosporomycetes</taxon>
        <taxon>Peronosporales</taxon>
        <taxon>Peronosporaceae</taxon>
        <taxon>Phytophthora</taxon>
    </lineage>
</organism>
<evidence type="ECO:0000313" key="3">
    <source>
        <dbReference type="EMBL" id="POM70700.1"/>
    </source>
</evidence>
<dbReference type="Pfam" id="PF07727">
    <property type="entry name" value="RVT_2"/>
    <property type="match status" value="1"/>
</dbReference>
<sequence length="164" mass="18322">MTQKIRCKKETIVAQSETGTNRQKRTQKRAKPSEDQLTIENKQAMVATGGVPKSYEEDTTNADAHEWKKAIASEMESLTGNKAWKYQDQRTSTRLVVSGSDSPQGTSGDKGRYSQRHGIDYEEAFAPVTYVNSIRTKLATCCAEGFKIEQCDVDTAFPYGKLKE</sequence>
<proteinExistence type="predicted"/>
<dbReference type="OrthoDB" id="117555at2759"/>
<dbReference type="EMBL" id="NCKW01006836">
    <property type="protein sequence ID" value="POM70700.1"/>
    <property type="molecule type" value="Genomic_DNA"/>
</dbReference>
<feature type="compositionally biased region" description="Polar residues" evidence="1">
    <location>
        <begin position="89"/>
        <end position="107"/>
    </location>
</feature>
<comment type="caution">
    <text evidence="3">The sequence shown here is derived from an EMBL/GenBank/DDBJ whole genome shotgun (WGS) entry which is preliminary data.</text>
</comment>
<keyword evidence="4" id="KW-1185">Reference proteome</keyword>
<gene>
    <name evidence="3" type="ORF">PHPALM_12823</name>
</gene>